<dbReference type="CDD" id="cd00082">
    <property type="entry name" value="HisKA"/>
    <property type="match status" value="1"/>
</dbReference>
<dbReference type="EMBL" id="LIIK01000042">
    <property type="protein sequence ID" value="KQM08380.1"/>
    <property type="molecule type" value="Genomic_DNA"/>
</dbReference>
<dbReference type="InterPro" id="IPR036890">
    <property type="entry name" value="HATPase_C_sf"/>
</dbReference>
<dbReference type="GO" id="GO:0009927">
    <property type="term" value="F:histidine phosphotransfer kinase activity"/>
    <property type="evidence" value="ECO:0007669"/>
    <property type="project" value="TreeGrafter"/>
</dbReference>
<keyword evidence="3 6" id="KW-0597">Phosphoprotein</keyword>
<dbReference type="PROSITE" id="PS50110">
    <property type="entry name" value="RESPONSE_REGULATORY"/>
    <property type="match status" value="1"/>
</dbReference>
<sequence>MQSDGIGQQAPQDTTHQGLGYFLTIRGDRIEAAPSDFFARLGYAESPGLPPEQLLHPDDWRGLQSDLARVGERGMGRIVRFRRHDGRYLLQRVMAWIDPEQPQPTYYLIGNHGGTQASLANGSPTPTGAGVAEREEFLTLMSHEIRTPLSALTGILQLLGHTEPTGEQQRLIDAANQLSEHLIRLLNDVLDTSRVRAGKMVLHLAEFDLYALLTKLLASYRPLYPHLALTLEYAADMPHTVRGDTNRMAQIVTNLLGNALKFTEQGGVTIAVSLDSARKSYRLTVRDTGVGLSRERIASLFQPYVEGSTQTNRLGTGLGLYISKQLVELHGGEIQVDSQEGKGTGITCQFPLAPSLEEEEESRPKQADNPPDPPMDTGGVGLLNTGRKGHGKNVMVVDDNPINSLIVNKFLTRWGYEPASASSGPEALEKLDSDGYGLILMDLRMPGMSGIETAQAIRNRADERANTPIVALTASTEPGVKEAVAACGMDGYIFKPFDAERLREVVKRFLEE</sequence>
<dbReference type="EC" id="2.7.13.3" evidence="2"/>
<dbReference type="Gene3D" id="1.10.287.130">
    <property type="match status" value="1"/>
</dbReference>
<organism evidence="10 11">
    <name type="scientific">Candidatus [Bacteroides] periocalifornicus</name>
    <dbReference type="NCBI Taxonomy" id="1702214"/>
    <lineage>
        <taxon>Bacteria</taxon>
        <taxon>Pseudomonadati</taxon>
        <taxon>Bacteroidota</taxon>
    </lineage>
</organism>
<dbReference type="SUPFAM" id="SSF52172">
    <property type="entry name" value="CheY-like"/>
    <property type="match status" value="1"/>
</dbReference>
<dbReference type="SMART" id="SM00387">
    <property type="entry name" value="HATPase_c"/>
    <property type="match status" value="1"/>
</dbReference>
<dbReference type="Proteomes" id="UP000054172">
    <property type="component" value="Unassembled WGS sequence"/>
</dbReference>
<dbReference type="InterPro" id="IPR003594">
    <property type="entry name" value="HATPase_dom"/>
</dbReference>
<dbReference type="Gene3D" id="3.40.50.2300">
    <property type="match status" value="1"/>
</dbReference>
<dbReference type="PANTHER" id="PTHR43047">
    <property type="entry name" value="TWO-COMPONENT HISTIDINE PROTEIN KINASE"/>
    <property type="match status" value="1"/>
</dbReference>
<comment type="caution">
    <text evidence="10">The sequence shown here is derived from an EMBL/GenBank/DDBJ whole genome shotgun (WGS) entry which is preliminary data.</text>
</comment>
<dbReference type="PATRIC" id="fig|1702214.3.peg.1337"/>
<reference evidence="10" key="1">
    <citation type="submission" date="2015-08" db="EMBL/GenBank/DDBJ databases">
        <title>Candidatus Bacteriodes Periocalifornicus.</title>
        <authorList>
            <person name="McLean J.S."/>
            <person name="Kelley S."/>
        </authorList>
    </citation>
    <scope>NUCLEOTIDE SEQUENCE [LARGE SCALE GENOMIC DNA]</scope>
    <source>
        <strain evidence="10">12B</strain>
    </source>
</reference>
<evidence type="ECO:0000256" key="3">
    <source>
        <dbReference type="ARBA" id="ARBA00022553"/>
    </source>
</evidence>
<evidence type="ECO:0000256" key="2">
    <source>
        <dbReference type="ARBA" id="ARBA00012438"/>
    </source>
</evidence>
<feature type="domain" description="Response regulatory" evidence="9">
    <location>
        <begin position="393"/>
        <end position="510"/>
    </location>
</feature>
<dbReference type="InterPro" id="IPR011006">
    <property type="entry name" value="CheY-like_superfamily"/>
</dbReference>
<evidence type="ECO:0000256" key="1">
    <source>
        <dbReference type="ARBA" id="ARBA00000085"/>
    </source>
</evidence>
<dbReference type="CDD" id="cd16922">
    <property type="entry name" value="HATPase_EvgS-ArcB-TorS-like"/>
    <property type="match status" value="1"/>
</dbReference>
<dbReference type="SUPFAM" id="SSF47384">
    <property type="entry name" value="Homodimeric domain of signal transducing histidine kinase"/>
    <property type="match status" value="1"/>
</dbReference>
<dbReference type="InterPro" id="IPR036097">
    <property type="entry name" value="HisK_dim/P_sf"/>
</dbReference>
<dbReference type="Pfam" id="PF00512">
    <property type="entry name" value="HisKA"/>
    <property type="match status" value="1"/>
</dbReference>
<evidence type="ECO:0000256" key="4">
    <source>
        <dbReference type="ARBA" id="ARBA00022679"/>
    </source>
</evidence>
<evidence type="ECO:0000256" key="5">
    <source>
        <dbReference type="ARBA" id="ARBA00022777"/>
    </source>
</evidence>
<protein>
    <recommendedName>
        <fullName evidence="2">histidine kinase</fullName>
        <ecNumber evidence="2">2.7.13.3</ecNumber>
    </recommendedName>
</protein>
<dbReference type="Pfam" id="PF02518">
    <property type="entry name" value="HATPase_c"/>
    <property type="match status" value="1"/>
</dbReference>
<comment type="catalytic activity">
    <reaction evidence="1">
        <text>ATP + protein L-histidine = ADP + protein N-phospho-L-histidine.</text>
        <dbReference type="EC" id="2.7.13.3"/>
    </reaction>
</comment>
<feature type="modified residue" description="4-aspartylphosphate" evidence="6">
    <location>
        <position position="442"/>
    </location>
</feature>
<dbReference type="GO" id="GO:0005886">
    <property type="term" value="C:plasma membrane"/>
    <property type="evidence" value="ECO:0007669"/>
    <property type="project" value="TreeGrafter"/>
</dbReference>
<dbReference type="PROSITE" id="PS50109">
    <property type="entry name" value="HIS_KIN"/>
    <property type="match status" value="1"/>
</dbReference>
<evidence type="ECO:0000259" key="9">
    <source>
        <dbReference type="PROSITE" id="PS50110"/>
    </source>
</evidence>
<feature type="region of interest" description="Disordered" evidence="7">
    <location>
        <begin position="355"/>
        <end position="385"/>
    </location>
</feature>
<feature type="domain" description="Histidine kinase" evidence="8">
    <location>
        <begin position="140"/>
        <end position="354"/>
    </location>
</feature>
<dbReference type="InterPro" id="IPR004358">
    <property type="entry name" value="Sig_transdc_His_kin-like_C"/>
</dbReference>
<keyword evidence="5" id="KW-0418">Kinase</keyword>
<dbReference type="FunFam" id="3.30.565.10:FF:000006">
    <property type="entry name" value="Sensor histidine kinase WalK"/>
    <property type="match status" value="1"/>
</dbReference>
<dbReference type="PRINTS" id="PR00344">
    <property type="entry name" value="BCTRLSENSOR"/>
</dbReference>
<proteinExistence type="predicted"/>
<keyword evidence="4" id="KW-0808">Transferase</keyword>
<evidence type="ECO:0000313" key="11">
    <source>
        <dbReference type="Proteomes" id="UP000054172"/>
    </source>
</evidence>
<keyword evidence="11" id="KW-1185">Reference proteome</keyword>
<dbReference type="CDD" id="cd17546">
    <property type="entry name" value="REC_hyHK_CKI1_RcsC-like"/>
    <property type="match status" value="1"/>
</dbReference>
<evidence type="ECO:0000256" key="6">
    <source>
        <dbReference type="PROSITE-ProRule" id="PRU00169"/>
    </source>
</evidence>
<dbReference type="InterPro" id="IPR005467">
    <property type="entry name" value="His_kinase_dom"/>
</dbReference>
<dbReference type="InterPro" id="IPR003661">
    <property type="entry name" value="HisK_dim/P_dom"/>
</dbReference>
<gene>
    <name evidence="10" type="ORF">AL399_07735</name>
</gene>
<dbReference type="GO" id="GO:0000155">
    <property type="term" value="F:phosphorelay sensor kinase activity"/>
    <property type="evidence" value="ECO:0007669"/>
    <property type="project" value="InterPro"/>
</dbReference>
<evidence type="ECO:0000259" key="8">
    <source>
        <dbReference type="PROSITE" id="PS50109"/>
    </source>
</evidence>
<dbReference type="SMART" id="SM00388">
    <property type="entry name" value="HisKA"/>
    <property type="match status" value="1"/>
</dbReference>
<dbReference type="STRING" id="1702214.AL399_07735"/>
<dbReference type="InterPro" id="IPR001789">
    <property type="entry name" value="Sig_transdc_resp-reg_receiver"/>
</dbReference>
<dbReference type="Pfam" id="PF00072">
    <property type="entry name" value="Response_reg"/>
    <property type="match status" value="1"/>
</dbReference>
<dbReference type="PANTHER" id="PTHR43047:SF72">
    <property type="entry name" value="OSMOSENSING HISTIDINE PROTEIN KINASE SLN1"/>
    <property type="match status" value="1"/>
</dbReference>
<name>A0A0Q4B6E5_9BACT</name>
<evidence type="ECO:0000313" key="10">
    <source>
        <dbReference type="EMBL" id="KQM08380.1"/>
    </source>
</evidence>
<evidence type="ECO:0000256" key="7">
    <source>
        <dbReference type="SAM" id="MobiDB-lite"/>
    </source>
</evidence>
<dbReference type="Gene3D" id="3.30.565.10">
    <property type="entry name" value="Histidine kinase-like ATPase, C-terminal domain"/>
    <property type="match status" value="1"/>
</dbReference>
<dbReference type="SUPFAM" id="SSF55874">
    <property type="entry name" value="ATPase domain of HSP90 chaperone/DNA topoisomerase II/histidine kinase"/>
    <property type="match status" value="1"/>
</dbReference>
<dbReference type="AlphaFoldDB" id="A0A0Q4B6E5"/>
<dbReference type="SMART" id="SM00448">
    <property type="entry name" value="REC"/>
    <property type="match status" value="1"/>
</dbReference>
<accession>A0A0Q4B6E5</accession>